<dbReference type="EMBL" id="JACBYR010000001">
    <property type="protein sequence ID" value="NYE83990.1"/>
    <property type="molecule type" value="Genomic_DNA"/>
</dbReference>
<dbReference type="SUPFAM" id="SSF161098">
    <property type="entry name" value="MetI-like"/>
    <property type="match status" value="1"/>
</dbReference>
<evidence type="ECO:0000256" key="7">
    <source>
        <dbReference type="ARBA" id="ARBA00035652"/>
    </source>
</evidence>
<feature type="transmembrane region" description="Helical" evidence="8">
    <location>
        <begin position="497"/>
        <end position="518"/>
    </location>
</feature>
<comment type="similarity">
    <text evidence="8">Belongs to the binding-protein-dependent transport system permease family.</text>
</comment>
<feature type="region of interest" description="Disordered" evidence="9">
    <location>
        <begin position="532"/>
        <end position="553"/>
    </location>
</feature>
<keyword evidence="5 8" id="KW-0472">Membrane</keyword>
<feature type="transmembrane region" description="Helical" evidence="8">
    <location>
        <begin position="465"/>
        <end position="485"/>
    </location>
</feature>
<evidence type="ECO:0000313" key="11">
    <source>
        <dbReference type="EMBL" id="NYE83990.1"/>
    </source>
</evidence>
<feature type="domain" description="ABC transmembrane type-1" evidence="10">
    <location>
        <begin position="338"/>
        <end position="518"/>
    </location>
</feature>
<organism evidence="11 12">
    <name type="scientific">Pigmentiphaga litoralis</name>
    <dbReference type="NCBI Taxonomy" id="516702"/>
    <lineage>
        <taxon>Bacteria</taxon>
        <taxon>Pseudomonadati</taxon>
        <taxon>Pseudomonadota</taxon>
        <taxon>Betaproteobacteria</taxon>
        <taxon>Burkholderiales</taxon>
        <taxon>Alcaligenaceae</taxon>
        <taxon>Pigmentiphaga</taxon>
    </lineage>
</organism>
<dbReference type="FunFam" id="1.10.3720.10:FF:000001">
    <property type="entry name" value="Glycine betaine ABC transporter, permease"/>
    <property type="match status" value="1"/>
</dbReference>
<dbReference type="InterPro" id="IPR007210">
    <property type="entry name" value="ABC_Gly_betaine_transp_sub-bd"/>
</dbReference>
<evidence type="ECO:0000256" key="1">
    <source>
        <dbReference type="ARBA" id="ARBA00004651"/>
    </source>
</evidence>
<dbReference type="Pfam" id="PF04069">
    <property type="entry name" value="OpuAC"/>
    <property type="match status" value="1"/>
</dbReference>
<sequence>MRSGDLQWFTLPAGACAWVKGAARACFYVLMLALAVYLSTGPVHAATTATLAKDAGTLRVGSKRFTESYILAEILAQTAAVATREPPRVLQGLGNTAIVFEALRAGSIDVYAEYVGTIAQEILKSQQTLTLPQLREQLAPLGLGVDIPLGFNDGYALTMRKADAARLGVTTLSDLAAHPSLRFGLSNEFIGRADGWRGLAASYGLPQAPTGLDHGLAYDALAQGRTDVIDIYTTDAKIEALDLLVLVDDRKYFPRYDAVLLHRLDVPQRFPAAWSAIGTLAGSIDEAEMIGMNARAELHGVPFDRIARDHLGGQSVDAASGASGFLGKLFGPDLLRLTLQHLLLVAVSVLIACAVAIPAGVAVASSPRSRTIVLGVASLLQTVPSLAMLAVLISMTGRIGVLPALVALTLYALLPILRNTCTGLAEVPPGLRSAALALGLTPAQSMRLIDLPLARPTILSGIRTATSIAIGTATIAAFIGAGGYGERIVTGLALNDHGLLMAGALPAAALALVSELGFEAAAWRRRRTLSLTPRQDASAASPPRRVPMARNTG</sequence>
<accession>A0A7Y9IVT4</accession>
<dbReference type="InterPro" id="IPR051204">
    <property type="entry name" value="ABC_transp_perm/SBD"/>
</dbReference>
<comment type="caution">
    <text evidence="11">The sequence shown here is derived from an EMBL/GenBank/DDBJ whole genome shotgun (WGS) entry which is preliminary data.</text>
</comment>
<dbReference type="Pfam" id="PF00528">
    <property type="entry name" value="BPD_transp_1"/>
    <property type="match status" value="1"/>
</dbReference>
<dbReference type="CDD" id="cd06261">
    <property type="entry name" value="TM_PBP2"/>
    <property type="match status" value="1"/>
</dbReference>
<evidence type="ECO:0000256" key="2">
    <source>
        <dbReference type="ARBA" id="ARBA00022448"/>
    </source>
</evidence>
<dbReference type="Gene3D" id="3.40.190.10">
    <property type="entry name" value="Periplasmic binding protein-like II"/>
    <property type="match status" value="1"/>
</dbReference>
<gene>
    <name evidence="11" type="ORF">FHW18_003261</name>
</gene>
<keyword evidence="3 8" id="KW-0812">Transmembrane</keyword>
<name>A0A7Y9IVT4_9BURK</name>
<keyword evidence="12" id="KW-1185">Reference proteome</keyword>
<dbReference type="Proteomes" id="UP000542125">
    <property type="component" value="Unassembled WGS sequence"/>
</dbReference>
<proteinExistence type="inferred from homology"/>
<evidence type="ECO:0000256" key="3">
    <source>
        <dbReference type="ARBA" id="ARBA00022692"/>
    </source>
</evidence>
<comment type="subcellular location">
    <subcellularLocation>
        <location evidence="1 8">Cell membrane</location>
        <topology evidence="1 8">Multi-pass membrane protein</topology>
    </subcellularLocation>
</comment>
<dbReference type="Gene3D" id="1.10.3720.10">
    <property type="entry name" value="MetI-like"/>
    <property type="match status" value="1"/>
</dbReference>
<dbReference type="Gene3D" id="3.40.190.120">
    <property type="entry name" value="Osmoprotection protein (prox), domain 2"/>
    <property type="match status" value="1"/>
</dbReference>
<comment type="similarity">
    <text evidence="7">In the N-terminal section; belongs to the binding-protein-dependent transport system permease family.</text>
</comment>
<evidence type="ECO:0000256" key="9">
    <source>
        <dbReference type="SAM" id="MobiDB-lite"/>
    </source>
</evidence>
<dbReference type="GO" id="GO:0022857">
    <property type="term" value="F:transmembrane transporter activity"/>
    <property type="evidence" value="ECO:0007669"/>
    <property type="project" value="InterPro"/>
</dbReference>
<keyword evidence="2 8" id="KW-0813">Transport</keyword>
<feature type="transmembrane region" description="Helical" evidence="8">
    <location>
        <begin position="371"/>
        <end position="393"/>
    </location>
</feature>
<dbReference type="PROSITE" id="PS50928">
    <property type="entry name" value="ABC_TM1"/>
    <property type="match status" value="1"/>
</dbReference>
<dbReference type="SUPFAM" id="SSF53850">
    <property type="entry name" value="Periplasmic binding protein-like II"/>
    <property type="match status" value="1"/>
</dbReference>
<feature type="transmembrane region" description="Helical" evidence="8">
    <location>
        <begin position="342"/>
        <end position="364"/>
    </location>
</feature>
<protein>
    <submittedName>
        <fullName evidence="11">Osmoprotectant transport system permease protein</fullName>
    </submittedName>
</protein>
<dbReference type="InterPro" id="IPR035906">
    <property type="entry name" value="MetI-like_sf"/>
</dbReference>
<keyword evidence="4 8" id="KW-1133">Transmembrane helix</keyword>
<dbReference type="GO" id="GO:0043190">
    <property type="term" value="C:ATP-binding cassette (ABC) transporter complex"/>
    <property type="evidence" value="ECO:0007669"/>
    <property type="project" value="InterPro"/>
</dbReference>
<evidence type="ECO:0000256" key="8">
    <source>
        <dbReference type="RuleBase" id="RU363032"/>
    </source>
</evidence>
<evidence type="ECO:0000259" key="10">
    <source>
        <dbReference type="PROSITE" id="PS50928"/>
    </source>
</evidence>
<evidence type="ECO:0000256" key="6">
    <source>
        <dbReference type="ARBA" id="ARBA00035642"/>
    </source>
</evidence>
<reference evidence="11 12" key="1">
    <citation type="submission" date="2020-07" db="EMBL/GenBank/DDBJ databases">
        <title>Genomic Encyclopedia of Type Strains, Phase IV (KMG-V): Genome sequencing to study the core and pangenomes of soil and plant-associated prokaryotes.</title>
        <authorList>
            <person name="Whitman W."/>
        </authorList>
    </citation>
    <scope>NUCLEOTIDE SEQUENCE [LARGE SCALE GENOMIC DNA]</scope>
    <source>
        <strain evidence="11 12">SAS40</strain>
    </source>
</reference>
<dbReference type="PANTHER" id="PTHR30177:SF4">
    <property type="entry name" value="OSMOPROTECTANT IMPORT PERMEASE PROTEIN OSMW"/>
    <property type="match status" value="1"/>
</dbReference>
<dbReference type="InterPro" id="IPR000515">
    <property type="entry name" value="MetI-like"/>
</dbReference>
<comment type="similarity">
    <text evidence="6">In the C-terminal section; belongs to the OsmX family.</text>
</comment>
<dbReference type="AlphaFoldDB" id="A0A7Y9IVT4"/>
<dbReference type="PANTHER" id="PTHR30177">
    <property type="entry name" value="GLYCINE BETAINE/L-PROLINE TRANSPORT SYSTEM PERMEASE PROTEIN PROW"/>
    <property type="match status" value="1"/>
</dbReference>
<feature type="transmembrane region" description="Helical" evidence="8">
    <location>
        <begin position="399"/>
        <end position="417"/>
    </location>
</feature>
<evidence type="ECO:0000256" key="5">
    <source>
        <dbReference type="ARBA" id="ARBA00023136"/>
    </source>
</evidence>
<dbReference type="GO" id="GO:0031460">
    <property type="term" value="P:glycine betaine transport"/>
    <property type="evidence" value="ECO:0007669"/>
    <property type="project" value="TreeGrafter"/>
</dbReference>
<evidence type="ECO:0000313" key="12">
    <source>
        <dbReference type="Proteomes" id="UP000542125"/>
    </source>
</evidence>
<evidence type="ECO:0000256" key="4">
    <source>
        <dbReference type="ARBA" id="ARBA00022989"/>
    </source>
</evidence>